<evidence type="ECO:0000313" key="6">
    <source>
        <dbReference type="EMBL" id="JAD98373.1"/>
    </source>
</evidence>
<dbReference type="GO" id="GO:0046872">
    <property type="term" value="F:metal ion binding"/>
    <property type="evidence" value="ECO:0007669"/>
    <property type="project" value="UniProtKB-KW"/>
</dbReference>
<dbReference type="SUPFAM" id="SSF81665">
    <property type="entry name" value="Calcium ATPase, transmembrane domain M"/>
    <property type="match status" value="1"/>
</dbReference>
<dbReference type="AlphaFoldDB" id="A0A0A9EH72"/>
<keyword evidence="3" id="KW-0460">Magnesium</keyword>
<organism evidence="6">
    <name type="scientific">Arundo donax</name>
    <name type="common">Giant reed</name>
    <name type="synonym">Donax arundinaceus</name>
    <dbReference type="NCBI Taxonomy" id="35708"/>
    <lineage>
        <taxon>Eukaryota</taxon>
        <taxon>Viridiplantae</taxon>
        <taxon>Streptophyta</taxon>
        <taxon>Embryophyta</taxon>
        <taxon>Tracheophyta</taxon>
        <taxon>Spermatophyta</taxon>
        <taxon>Magnoliopsida</taxon>
        <taxon>Liliopsida</taxon>
        <taxon>Poales</taxon>
        <taxon>Poaceae</taxon>
        <taxon>PACMAD clade</taxon>
        <taxon>Arundinoideae</taxon>
        <taxon>Arundineae</taxon>
        <taxon>Arundo</taxon>
    </lineage>
</organism>
<feature type="transmembrane region" description="Helical" evidence="4">
    <location>
        <begin position="67"/>
        <end position="86"/>
    </location>
</feature>
<feature type="transmembrane region" description="Helical" evidence="4">
    <location>
        <begin position="34"/>
        <end position="55"/>
    </location>
</feature>
<keyword evidence="4" id="KW-1133">Transmembrane helix</keyword>
<dbReference type="Pfam" id="PF16212">
    <property type="entry name" value="PhoLip_ATPase_C"/>
    <property type="match status" value="1"/>
</dbReference>
<feature type="transmembrane region" description="Helical" evidence="4">
    <location>
        <begin position="141"/>
        <end position="164"/>
    </location>
</feature>
<evidence type="ECO:0000256" key="1">
    <source>
        <dbReference type="ARBA" id="ARBA00004141"/>
    </source>
</evidence>
<evidence type="ECO:0000256" key="2">
    <source>
        <dbReference type="ARBA" id="ARBA00022723"/>
    </source>
</evidence>
<keyword evidence="4" id="KW-0812">Transmembrane</keyword>
<dbReference type="GO" id="GO:0045332">
    <property type="term" value="P:phospholipid translocation"/>
    <property type="evidence" value="ECO:0007669"/>
    <property type="project" value="TreeGrafter"/>
</dbReference>
<dbReference type="GO" id="GO:0140326">
    <property type="term" value="F:ATPase-coupled intramembrane lipid transporter activity"/>
    <property type="evidence" value="ECO:0007669"/>
    <property type="project" value="TreeGrafter"/>
</dbReference>
<dbReference type="GO" id="GO:0005886">
    <property type="term" value="C:plasma membrane"/>
    <property type="evidence" value="ECO:0007669"/>
    <property type="project" value="TreeGrafter"/>
</dbReference>
<dbReference type="InterPro" id="IPR023298">
    <property type="entry name" value="ATPase_P-typ_TM_dom_sf"/>
</dbReference>
<name>A0A0A9EH72_ARUDO</name>
<dbReference type="GO" id="GO:0016787">
    <property type="term" value="F:hydrolase activity"/>
    <property type="evidence" value="ECO:0007669"/>
    <property type="project" value="UniProtKB-KW"/>
</dbReference>
<reference evidence="6" key="1">
    <citation type="submission" date="2014-09" db="EMBL/GenBank/DDBJ databases">
        <authorList>
            <person name="Magalhaes I.L.F."/>
            <person name="Oliveira U."/>
            <person name="Santos F.R."/>
            <person name="Vidigal T.H.D.A."/>
            <person name="Brescovit A.D."/>
            <person name="Santos A.J."/>
        </authorList>
    </citation>
    <scope>NUCLEOTIDE SEQUENCE</scope>
    <source>
        <tissue evidence="6">Shoot tissue taken approximately 20 cm above the soil surface</tissue>
    </source>
</reference>
<feature type="domain" description="P-type ATPase C-terminal" evidence="5">
    <location>
        <begin position="1"/>
        <end position="171"/>
    </location>
</feature>
<proteinExistence type="predicted"/>
<keyword evidence="6" id="KW-0378">Hydrolase</keyword>
<evidence type="ECO:0000256" key="4">
    <source>
        <dbReference type="SAM" id="Phobius"/>
    </source>
</evidence>
<evidence type="ECO:0000256" key="3">
    <source>
        <dbReference type="ARBA" id="ARBA00022842"/>
    </source>
</evidence>
<reference evidence="6" key="2">
    <citation type="journal article" date="2015" name="Data Brief">
        <title>Shoot transcriptome of the giant reed, Arundo donax.</title>
        <authorList>
            <person name="Barrero R.A."/>
            <person name="Guerrero F.D."/>
            <person name="Moolhuijzen P."/>
            <person name="Goolsby J.A."/>
            <person name="Tidwell J."/>
            <person name="Bellgard S.E."/>
            <person name="Bellgard M.I."/>
        </authorList>
    </citation>
    <scope>NUCLEOTIDE SEQUENCE</scope>
    <source>
        <tissue evidence="6">Shoot tissue taken approximately 20 cm above the soil surface</tissue>
    </source>
</reference>
<dbReference type="PANTHER" id="PTHR24092:SF175">
    <property type="entry name" value="PHOSPHOLIPID-TRANSPORTING ATPASE"/>
    <property type="match status" value="1"/>
</dbReference>
<keyword evidence="2" id="KW-0479">Metal-binding</keyword>
<dbReference type="PANTHER" id="PTHR24092">
    <property type="entry name" value="PROBABLE PHOSPHOLIPID-TRANSPORTING ATPASE"/>
    <property type="match status" value="1"/>
</dbReference>
<evidence type="ECO:0000259" key="5">
    <source>
        <dbReference type="Pfam" id="PF16212"/>
    </source>
</evidence>
<keyword evidence="4" id="KW-0472">Membrane</keyword>
<dbReference type="InterPro" id="IPR032630">
    <property type="entry name" value="P_typ_ATPase_c"/>
</dbReference>
<feature type="transmembrane region" description="Helical" evidence="4">
    <location>
        <begin position="98"/>
        <end position="121"/>
    </location>
</feature>
<comment type="subcellular location">
    <subcellularLocation>
        <location evidence="1">Membrane</location>
        <topology evidence="1">Multi-pass membrane protein</topology>
    </subcellularLocation>
</comment>
<sequence length="233" mass="26191">MGVFDQDVSARFCLKHPMLYQEGPQNLLFRWRRILGWMLYGVASAVIIFFLSAASLQHQAFRKSGEVIDIATLGATAYTCVVWAVNAQMAITVSYFTLIQHICIWGGIALWYVFLVAYGAITPTFSTTYFMVFMDSLAGAASYWVVTLLVAAAALIPYFTFAVIKTWFFPDYHNKIQWLRHRERDSNADAEFGQVLRQFSVRSTGVGVSARRDAASLVRLNSKVYHAGSPQLS</sequence>
<protein>
    <submittedName>
        <fullName evidence="6">Haloacid dehalogenase-like hydrolase family protein</fullName>
    </submittedName>
</protein>
<dbReference type="EMBL" id="GBRH01199522">
    <property type="protein sequence ID" value="JAD98373.1"/>
    <property type="molecule type" value="Transcribed_RNA"/>
</dbReference>
<accession>A0A0A9EH72</accession>